<dbReference type="PROSITE" id="PS51269">
    <property type="entry name" value="COMM"/>
    <property type="match status" value="1"/>
</dbReference>
<gene>
    <name evidence="4" type="ORF">GWI33_023269</name>
</gene>
<evidence type="ECO:0000256" key="2">
    <source>
        <dbReference type="ARBA" id="ARBA00093469"/>
    </source>
</evidence>
<dbReference type="Pfam" id="PF07258">
    <property type="entry name" value="COMM_domain"/>
    <property type="match status" value="1"/>
</dbReference>
<dbReference type="InterPro" id="IPR017920">
    <property type="entry name" value="COMM"/>
</dbReference>
<dbReference type="InterPro" id="IPR037355">
    <property type="entry name" value="COMMD3"/>
</dbReference>
<sequence length="199" mass="23383">MEIDDKYKHTINLLNNSELFNEDHLKIMLESCCCTLTGRTVSKDFCSSLDEHSTQKKETYSSLLYIFTEFVRNNQSTEDFVQFLKKECDLNSNVIKIIEDFYIKWRIHIRIQLLNIGNELPHVTDVMWKIDNIIDSNSSNNSEGPVFRISLKLEKFDRKSEGPSIEFLEFSCSTPELQDFVYKLNDSVRHCQKFTSDQQ</sequence>
<name>A0A834MH00_RHYFE</name>
<evidence type="ECO:0000256" key="1">
    <source>
        <dbReference type="ARBA" id="ARBA00016548"/>
    </source>
</evidence>
<feature type="domain" description="COMM" evidence="3">
    <location>
        <begin position="122"/>
        <end position="195"/>
    </location>
</feature>
<keyword evidence="5" id="KW-1185">Reference proteome</keyword>
<evidence type="ECO:0000259" key="3">
    <source>
        <dbReference type="PROSITE" id="PS51269"/>
    </source>
</evidence>
<evidence type="ECO:0000313" key="5">
    <source>
        <dbReference type="Proteomes" id="UP000625711"/>
    </source>
</evidence>
<dbReference type="PANTHER" id="PTHR31159">
    <property type="entry name" value="COMM DOMAIN-CONTAINING PROTEIN 3"/>
    <property type="match status" value="1"/>
</dbReference>
<reference evidence="4" key="1">
    <citation type="submission" date="2020-08" db="EMBL/GenBank/DDBJ databases">
        <title>Genome sequencing and assembly of the red palm weevil Rhynchophorus ferrugineus.</title>
        <authorList>
            <person name="Dias G.B."/>
            <person name="Bergman C.M."/>
            <person name="Manee M."/>
        </authorList>
    </citation>
    <scope>NUCLEOTIDE SEQUENCE</scope>
    <source>
        <strain evidence="4">AA-2017</strain>
        <tissue evidence="4">Whole larva</tissue>
    </source>
</reference>
<dbReference type="OrthoDB" id="1917519at2759"/>
<comment type="caution">
    <text evidence="4">The sequence shown here is derived from an EMBL/GenBank/DDBJ whole genome shotgun (WGS) entry which is preliminary data.</text>
</comment>
<protein>
    <recommendedName>
        <fullName evidence="1">COMM domain-containing protein 3</fullName>
    </recommendedName>
</protein>
<organism evidence="4 5">
    <name type="scientific">Rhynchophorus ferrugineus</name>
    <name type="common">Red palm weevil</name>
    <name type="synonym">Curculio ferrugineus</name>
    <dbReference type="NCBI Taxonomy" id="354439"/>
    <lineage>
        <taxon>Eukaryota</taxon>
        <taxon>Metazoa</taxon>
        <taxon>Ecdysozoa</taxon>
        <taxon>Arthropoda</taxon>
        <taxon>Hexapoda</taxon>
        <taxon>Insecta</taxon>
        <taxon>Pterygota</taxon>
        <taxon>Neoptera</taxon>
        <taxon>Endopterygota</taxon>
        <taxon>Coleoptera</taxon>
        <taxon>Polyphaga</taxon>
        <taxon>Cucujiformia</taxon>
        <taxon>Curculionidae</taxon>
        <taxon>Dryophthorinae</taxon>
        <taxon>Rhynchophorus</taxon>
    </lineage>
</organism>
<accession>A0A834MH00</accession>
<proteinExistence type="inferred from homology"/>
<dbReference type="EMBL" id="JAACXV010000094">
    <property type="protein sequence ID" value="KAF7283631.1"/>
    <property type="molecule type" value="Genomic_DNA"/>
</dbReference>
<evidence type="ECO:0000313" key="4">
    <source>
        <dbReference type="EMBL" id="KAF7283631.1"/>
    </source>
</evidence>
<dbReference type="Proteomes" id="UP000625711">
    <property type="component" value="Unassembled WGS sequence"/>
</dbReference>
<dbReference type="PANTHER" id="PTHR31159:SF1">
    <property type="entry name" value="COMM DOMAIN-CONTAINING PROTEIN 3"/>
    <property type="match status" value="1"/>
</dbReference>
<dbReference type="GO" id="GO:0006814">
    <property type="term" value="P:sodium ion transport"/>
    <property type="evidence" value="ECO:0007669"/>
    <property type="project" value="InterPro"/>
</dbReference>
<dbReference type="AlphaFoldDB" id="A0A834MH00"/>
<comment type="similarity">
    <text evidence="2">Belongs to the COMM domain-containing protein 3 family.</text>
</comment>